<dbReference type="PANTHER" id="PTHR30273">
    <property type="entry name" value="PERIPLASMIC SIGNAL SENSOR AND SIGMA FACTOR ACTIVATOR FECR-RELATED"/>
    <property type="match status" value="1"/>
</dbReference>
<evidence type="ECO:0000313" key="4">
    <source>
        <dbReference type="EMBL" id="PSL31908.1"/>
    </source>
</evidence>
<evidence type="ECO:0000259" key="2">
    <source>
        <dbReference type="Pfam" id="PF04773"/>
    </source>
</evidence>
<feature type="domain" description="Protein FecR C-terminal" evidence="3">
    <location>
        <begin position="284"/>
        <end position="347"/>
    </location>
</feature>
<evidence type="ECO:0000259" key="3">
    <source>
        <dbReference type="Pfam" id="PF16344"/>
    </source>
</evidence>
<comment type="caution">
    <text evidence="4">The sequence shown here is derived from an EMBL/GenBank/DDBJ whole genome shotgun (WGS) entry which is preliminary data.</text>
</comment>
<dbReference type="RefSeq" id="WP_106602132.1">
    <property type="nucleotide sequence ID" value="NZ_PYGK01000004.1"/>
</dbReference>
<dbReference type="AlphaFoldDB" id="A0A2P8GD62"/>
<dbReference type="PANTHER" id="PTHR30273:SF2">
    <property type="entry name" value="PROTEIN FECR"/>
    <property type="match status" value="1"/>
</dbReference>
<reference evidence="4 5" key="1">
    <citation type="submission" date="2018-03" db="EMBL/GenBank/DDBJ databases">
        <title>Genomic Encyclopedia of Archaeal and Bacterial Type Strains, Phase II (KMG-II): from individual species to whole genera.</title>
        <authorList>
            <person name="Goeker M."/>
        </authorList>
    </citation>
    <scope>NUCLEOTIDE SEQUENCE [LARGE SCALE GENOMIC DNA]</scope>
    <source>
        <strain evidence="4 5">DSM 18107</strain>
    </source>
</reference>
<dbReference type="Pfam" id="PF04773">
    <property type="entry name" value="FecR"/>
    <property type="match status" value="1"/>
</dbReference>
<organism evidence="4 5">
    <name type="scientific">Chitinophaga ginsengisoli</name>
    <dbReference type="NCBI Taxonomy" id="363837"/>
    <lineage>
        <taxon>Bacteria</taxon>
        <taxon>Pseudomonadati</taxon>
        <taxon>Bacteroidota</taxon>
        <taxon>Chitinophagia</taxon>
        <taxon>Chitinophagales</taxon>
        <taxon>Chitinophagaceae</taxon>
        <taxon>Chitinophaga</taxon>
    </lineage>
</organism>
<keyword evidence="5" id="KW-1185">Reference proteome</keyword>
<dbReference type="PIRSF" id="PIRSF018266">
    <property type="entry name" value="FecR"/>
    <property type="match status" value="1"/>
</dbReference>
<dbReference type="InterPro" id="IPR012373">
    <property type="entry name" value="Ferrdict_sens_TM"/>
</dbReference>
<protein>
    <submittedName>
        <fullName evidence="4">FecR family protein</fullName>
    </submittedName>
</protein>
<proteinExistence type="predicted"/>
<dbReference type="GO" id="GO:0016989">
    <property type="term" value="F:sigma factor antagonist activity"/>
    <property type="evidence" value="ECO:0007669"/>
    <property type="project" value="TreeGrafter"/>
</dbReference>
<dbReference type="FunFam" id="2.60.120.1440:FF:000001">
    <property type="entry name" value="Putative anti-sigma factor"/>
    <property type="match status" value="1"/>
</dbReference>
<dbReference type="Gene3D" id="3.55.50.30">
    <property type="match status" value="1"/>
</dbReference>
<dbReference type="Pfam" id="PF16344">
    <property type="entry name" value="FecR_C"/>
    <property type="match status" value="1"/>
</dbReference>
<dbReference type="EMBL" id="PYGK01000004">
    <property type="protein sequence ID" value="PSL31908.1"/>
    <property type="molecule type" value="Genomic_DNA"/>
</dbReference>
<sequence>MENERLAYLLARKMAQESGPEEERELEQLLQQYPYASYVTEMLMQPWKDATHAHGEKEVSALLEKHMARLEQAVSVADAPARGTIIRRYFWRYVAIAASIAILIGAWFIWKSGTTPAVKQMEIAETRVQKTPRKKIVLPDGSAVWLNAGSKLEYPEQFSKKERTVKLEGEAFFDIIKDADRPFLVRTAEFSVRVLGTSFDVRAYPQEDTAVAALIRGSIEVLLKGNEDQAIPLRPNEKLTIPVIRTAITAIKGKNEESTMPLIKAPLTTMRDSLVTETAWVQNKLAFKHMPLEQVATLMEQWYNADIRFKNDSRKSLYFSGVFEKEDLEEALNVLSLTTQSFRYSKDSSGVIWIE</sequence>
<dbReference type="InterPro" id="IPR032508">
    <property type="entry name" value="FecR_C"/>
</dbReference>
<evidence type="ECO:0000313" key="5">
    <source>
        <dbReference type="Proteomes" id="UP000240978"/>
    </source>
</evidence>
<feature type="domain" description="FecR protein" evidence="2">
    <location>
        <begin position="127"/>
        <end position="220"/>
    </location>
</feature>
<evidence type="ECO:0000256" key="1">
    <source>
        <dbReference type="SAM" id="Phobius"/>
    </source>
</evidence>
<dbReference type="OrthoDB" id="1523735at2"/>
<dbReference type="Proteomes" id="UP000240978">
    <property type="component" value="Unassembled WGS sequence"/>
</dbReference>
<name>A0A2P8GD62_9BACT</name>
<keyword evidence="1" id="KW-0472">Membrane</keyword>
<feature type="transmembrane region" description="Helical" evidence="1">
    <location>
        <begin position="90"/>
        <end position="110"/>
    </location>
</feature>
<dbReference type="InterPro" id="IPR006860">
    <property type="entry name" value="FecR"/>
</dbReference>
<gene>
    <name evidence="4" type="ORF">CLV42_104206</name>
</gene>
<dbReference type="Gene3D" id="2.60.120.1440">
    <property type="match status" value="1"/>
</dbReference>
<keyword evidence="1" id="KW-0812">Transmembrane</keyword>
<keyword evidence="1" id="KW-1133">Transmembrane helix</keyword>
<accession>A0A2P8GD62</accession>